<dbReference type="RefSeq" id="WP_158868480.1">
    <property type="nucleotide sequence ID" value="NZ_CP046401.1"/>
</dbReference>
<proteinExistence type="predicted"/>
<dbReference type="EC" id="6.3.5.4" evidence="2"/>
<feature type="domain" description="Asparagine synthetase" evidence="4">
    <location>
        <begin position="195"/>
        <end position="421"/>
    </location>
</feature>
<dbReference type="EMBL" id="CP046401">
    <property type="protein sequence ID" value="QGY45336.1"/>
    <property type="molecule type" value="Genomic_DNA"/>
</dbReference>
<dbReference type="PANTHER" id="PTHR43284:SF1">
    <property type="entry name" value="ASPARAGINE SYNTHETASE"/>
    <property type="match status" value="1"/>
</dbReference>
<dbReference type="KEGG" id="mcos:GM418_17140"/>
<dbReference type="InterPro" id="IPR051786">
    <property type="entry name" value="ASN_synthetase/amidase"/>
</dbReference>
<evidence type="ECO:0000259" key="4">
    <source>
        <dbReference type="Pfam" id="PF00733"/>
    </source>
</evidence>
<evidence type="ECO:0000256" key="1">
    <source>
        <dbReference type="ARBA" id="ARBA00005187"/>
    </source>
</evidence>
<dbReference type="InterPro" id="IPR001962">
    <property type="entry name" value="Asn_synthase"/>
</dbReference>
<dbReference type="Gene3D" id="3.60.20.10">
    <property type="entry name" value="Glutamine Phosphoribosylpyrophosphate, subunit 1, domain 1"/>
    <property type="match status" value="1"/>
</dbReference>
<evidence type="ECO:0000313" key="5">
    <source>
        <dbReference type="EMBL" id="QGY45336.1"/>
    </source>
</evidence>
<evidence type="ECO:0000313" key="6">
    <source>
        <dbReference type="Proteomes" id="UP000428260"/>
    </source>
</evidence>
<dbReference type="Proteomes" id="UP000428260">
    <property type="component" value="Chromosome"/>
</dbReference>
<name>A0A6I6JQW7_9BACT</name>
<organism evidence="5 6">
    <name type="scientific">Maribellus comscasis</name>
    <dbReference type="NCBI Taxonomy" id="2681766"/>
    <lineage>
        <taxon>Bacteria</taxon>
        <taxon>Pseudomonadati</taxon>
        <taxon>Bacteroidota</taxon>
        <taxon>Bacteroidia</taxon>
        <taxon>Marinilabiliales</taxon>
        <taxon>Prolixibacteraceae</taxon>
        <taxon>Maribellus</taxon>
    </lineage>
</organism>
<reference evidence="5 6" key="1">
    <citation type="submission" date="2019-11" db="EMBL/GenBank/DDBJ databases">
        <authorList>
            <person name="Zheng R.K."/>
            <person name="Sun C.M."/>
        </authorList>
    </citation>
    <scope>NUCLEOTIDE SEQUENCE [LARGE SCALE GENOMIC DNA]</scope>
    <source>
        <strain evidence="5 6">WC007</strain>
    </source>
</reference>
<dbReference type="InterPro" id="IPR029055">
    <property type="entry name" value="Ntn_hydrolases_N"/>
</dbReference>
<dbReference type="Pfam" id="PF00733">
    <property type="entry name" value="Asn_synthase"/>
    <property type="match status" value="1"/>
</dbReference>
<dbReference type="SUPFAM" id="SSF56235">
    <property type="entry name" value="N-terminal nucleophile aminohydrolases (Ntn hydrolases)"/>
    <property type="match status" value="1"/>
</dbReference>
<dbReference type="InterPro" id="IPR014729">
    <property type="entry name" value="Rossmann-like_a/b/a_fold"/>
</dbReference>
<comment type="pathway">
    <text evidence="1">Amino-acid biosynthesis; L-asparagine biosynthesis; L-asparagine from L-aspartate (L-Gln route): step 1/1.</text>
</comment>
<evidence type="ECO:0000256" key="3">
    <source>
        <dbReference type="ARBA" id="ARBA00048741"/>
    </source>
</evidence>
<dbReference type="GO" id="GO:0004066">
    <property type="term" value="F:asparagine synthase (glutamine-hydrolyzing) activity"/>
    <property type="evidence" value="ECO:0007669"/>
    <property type="project" value="UniProtKB-EC"/>
</dbReference>
<dbReference type="GO" id="GO:0006529">
    <property type="term" value="P:asparagine biosynthetic process"/>
    <property type="evidence" value="ECO:0007669"/>
    <property type="project" value="InterPro"/>
</dbReference>
<gene>
    <name evidence="5" type="ORF">GM418_17140</name>
</gene>
<protein>
    <recommendedName>
        <fullName evidence="2">asparagine synthase (glutamine-hydrolyzing)</fullName>
        <ecNumber evidence="2">6.3.5.4</ecNumber>
    </recommendedName>
</protein>
<dbReference type="SUPFAM" id="SSF52402">
    <property type="entry name" value="Adenine nucleotide alpha hydrolases-like"/>
    <property type="match status" value="1"/>
</dbReference>
<dbReference type="AlphaFoldDB" id="A0A6I6JQW7"/>
<evidence type="ECO:0000256" key="2">
    <source>
        <dbReference type="ARBA" id="ARBA00012737"/>
    </source>
</evidence>
<comment type="catalytic activity">
    <reaction evidence="3">
        <text>L-aspartate + L-glutamine + ATP + H2O = L-asparagine + L-glutamate + AMP + diphosphate + H(+)</text>
        <dbReference type="Rhea" id="RHEA:12228"/>
        <dbReference type="ChEBI" id="CHEBI:15377"/>
        <dbReference type="ChEBI" id="CHEBI:15378"/>
        <dbReference type="ChEBI" id="CHEBI:29985"/>
        <dbReference type="ChEBI" id="CHEBI:29991"/>
        <dbReference type="ChEBI" id="CHEBI:30616"/>
        <dbReference type="ChEBI" id="CHEBI:33019"/>
        <dbReference type="ChEBI" id="CHEBI:58048"/>
        <dbReference type="ChEBI" id="CHEBI:58359"/>
        <dbReference type="ChEBI" id="CHEBI:456215"/>
        <dbReference type="EC" id="6.3.5.4"/>
    </reaction>
</comment>
<dbReference type="Gene3D" id="3.40.50.620">
    <property type="entry name" value="HUPs"/>
    <property type="match status" value="1"/>
</dbReference>
<keyword evidence="6" id="KW-1185">Reference proteome</keyword>
<dbReference type="PANTHER" id="PTHR43284">
    <property type="entry name" value="ASPARAGINE SYNTHETASE (GLUTAMINE-HYDROLYZING)"/>
    <property type="match status" value="1"/>
</dbReference>
<accession>A0A6I6JQW7</accession>
<sequence length="524" mass="60931">MDVRPKITLEKYSWTSDGGISVCGFTWLNGEYISGEGFRRLISQHSASVENIKKFLTQLNGQFSIVVKKDSEVWLVCSHTWSYPLFYFQNGNEIAVSDDPYLLVKEFSTPEIDSFSKNYFLLFGVTPNNNTLVKQIYQVNPGEIVVFENGRVTNMSFFDVVGDILDRKVEEEKLHQSILSLFERYSDFFKNKQVLLPLTGGYDSRLLACLLKEFGHKNVLCATWGRKGNVEVEPAEKVAKQLGYSHVFIEYNEDVISGFSKTQQFLNYAEFAGHISSMPFLQDYFAIGYLQKNKMITTKTIAMPGYSGDFFAGSHLDSYVRTANNRYLFSKMINKYSSSYPLNISQLRDIGGYIGECFLENKAAEPWQKYEQWDFQERQCKFISNANHAWFYFGVEVLMPLFDKDFIDLFRNLPFEQKLGVGFYNKTLEKLFFKPHKVDFHLKNSMRPTSTPSNLKRLVLKISPAFLKNMYYPLLDDIFYREITTDLKSSGKTYSYKRPLKPNAYNSFIIQWYLQFLDQLMTNR</sequence>